<accession>A0AAW9QGS6</accession>
<evidence type="ECO:0000259" key="1">
    <source>
        <dbReference type="Pfam" id="PF18929"/>
    </source>
</evidence>
<dbReference type="Pfam" id="PF18929">
    <property type="entry name" value="DUF5678"/>
    <property type="match status" value="1"/>
</dbReference>
<dbReference type="InterPro" id="IPR043734">
    <property type="entry name" value="DUF5678"/>
</dbReference>
<protein>
    <submittedName>
        <fullName evidence="2">Retropepsin-like domain-containing protein</fullName>
    </submittedName>
</protein>
<sequence length="202" mass="23587">MSPEENYQLLKWLHRNRRELLRLYKNQYVAYTFDRMLAHGENLDEVLAAASATGELFGVYLVPPRSASVQILPVYFRSIARHDWQPNYHVRLAHREQELTNPMLVDSGAELSLISYKIGRDLGFTLADSESRLLAETIGGRVEYVLRDVEMTINERSFIAPVAWLQNPTDGEQLLLGREVVFDRFNIEFRQAEERIIFTWRE</sequence>
<dbReference type="InterPro" id="IPR021109">
    <property type="entry name" value="Peptidase_aspartic_dom_sf"/>
</dbReference>
<evidence type="ECO:0000313" key="2">
    <source>
        <dbReference type="EMBL" id="MEG3436997.1"/>
    </source>
</evidence>
<dbReference type="RefSeq" id="WP_332864483.1">
    <property type="nucleotide sequence ID" value="NZ_JBAFSM010000012.1"/>
</dbReference>
<dbReference type="Gene3D" id="2.40.70.10">
    <property type="entry name" value="Acid Proteases"/>
    <property type="match status" value="1"/>
</dbReference>
<name>A0AAW9QGS6_9CHRO</name>
<gene>
    <name evidence="2" type="ORF">V0288_07680</name>
</gene>
<dbReference type="SUPFAM" id="SSF50630">
    <property type="entry name" value="Acid proteases"/>
    <property type="match status" value="1"/>
</dbReference>
<evidence type="ECO:0000313" key="3">
    <source>
        <dbReference type="Proteomes" id="UP001328733"/>
    </source>
</evidence>
<dbReference type="AlphaFoldDB" id="A0AAW9QGS6"/>
<reference evidence="2 3" key="1">
    <citation type="submission" date="2024-01" db="EMBL/GenBank/DDBJ databases">
        <title>Genomic insights into the taxonomy and metabolism of the cyanobacterium Pannus brasiliensis CCIBt3594.</title>
        <authorList>
            <person name="Machado M."/>
            <person name="Botero N.B."/>
            <person name="Andreote A.P.D."/>
            <person name="Feitosa A.M.T."/>
            <person name="Popin R."/>
            <person name="Sivonen K."/>
            <person name="Fiore M.F."/>
        </authorList>
    </citation>
    <scope>NUCLEOTIDE SEQUENCE [LARGE SCALE GENOMIC DNA]</scope>
    <source>
        <strain evidence="2 3">CCIBt3594</strain>
    </source>
</reference>
<keyword evidence="3" id="KW-1185">Reference proteome</keyword>
<dbReference type="EMBL" id="JBAFSM010000012">
    <property type="protein sequence ID" value="MEG3436997.1"/>
    <property type="molecule type" value="Genomic_DNA"/>
</dbReference>
<proteinExistence type="predicted"/>
<dbReference type="Pfam" id="PF13650">
    <property type="entry name" value="Asp_protease_2"/>
    <property type="match status" value="1"/>
</dbReference>
<dbReference type="Proteomes" id="UP001328733">
    <property type="component" value="Unassembled WGS sequence"/>
</dbReference>
<organism evidence="2 3">
    <name type="scientific">Pannus brasiliensis CCIBt3594</name>
    <dbReference type="NCBI Taxonomy" id="1427578"/>
    <lineage>
        <taxon>Bacteria</taxon>
        <taxon>Bacillati</taxon>
        <taxon>Cyanobacteriota</taxon>
        <taxon>Cyanophyceae</taxon>
        <taxon>Oscillatoriophycideae</taxon>
        <taxon>Chroococcales</taxon>
        <taxon>Microcystaceae</taxon>
        <taxon>Pannus</taxon>
    </lineage>
</organism>
<comment type="caution">
    <text evidence="2">The sequence shown here is derived from an EMBL/GenBank/DDBJ whole genome shotgun (WGS) entry which is preliminary data.</text>
</comment>
<feature type="domain" description="DUF5678" evidence="1">
    <location>
        <begin position="19"/>
        <end position="64"/>
    </location>
</feature>